<evidence type="ECO:0000259" key="1">
    <source>
        <dbReference type="Pfam" id="PF04389"/>
    </source>
</evidence>
<dbReference type="SUPFAM" id="SSF53187">
    <property type="entry name" value="Zn-dependent exopeptidases"/>
    <property type="match status" value="1"/>
</dbReference>
<dbReference type="AlphaFoldDB" id="A0AA42CEP9"/>
<keyword evidence="3" id="KW-1185">Reference proteome</keyword>
<dbReference type="PANTHER" id="PTHR10404">
    <property type="entry name" value="N-ACETYLATED-ALPHA-LINKED ACIDIC DIPEPTIDASE"/>
    <property type="match status" value="1"/>
</dbReference>
<dbReference type="InterPro" id="IPR039373">
    <property type="entry name" value="Peptidase_M28B"/>
</dbReference>
<dbReference type="Gene3D" id="3.40.630.10">
    <property type="entry name" value="Zn peptidases"/>
    <property type="match status" value="1"/>
</dbReference>
<dbReference type="PANTHER" id="PTHR10404:SF46">
    <property type="entry name" value="VACUOLAR PROTEIN SORTING-ASSOCIATED PROTEIN 70"/>
    <property type="match status" value="1"/>
</dbReference>
<dbReference type="EMBL" id="JAPDNT010000009">
    <property type="protein sequence ID" value="MCW3475564.1"/>
    <property type="molecule type" value="Genomic_DNA"/>
</dbReference>
<dbReference type="InterPro" id="IPR007484">
    <property type="entry name" value="Peptidase_M28"/>
</dbReference>
<evidence type="ECO:0000313" key="3">
    <source>
        <dbReference type="Proteomes" id="UP001165679"/>
    </source>
</evidence>
<dbReference type="SUPFAM" id="SSF52025">
    <property type="entry name" value="PA domain"/>
    <property type="match status" value="1"/>
</dbReference>
<gene>
    <name evidence="2" type="ORF">OL599_13350</name>
</gene>
<dbReference type="RefSeq" id="WP_264714277.1">
    <property type="nucleotide sequence ID" value="NZ_JAPDNT010000009.1"/>
</dbReference>
<proteinExistence type="predicted"/>
<comment type="caution">
    <text evidence="2">The sequence shown here is derived from an EMBL/GenBank/DDBJ whole genome shotgun (WGS) entry which is preliminary data.</text>
</comment>
<reference evidence="2" key="1">
    <citation type="submission" date="2022-09" db="EMBL/GenBank/DDBJ databases">
        <title>Rhodovastum sp. nov. RN2-1 isolated from soil in Seongnam, South Korea.</title>
        <authorList>
            <person name="Le N.T."/>
        </authorList>
    </citation>
    <scope>NUCLEOTIDE SEQUENCE</scope>
    <source>
        <strain evidence="2">RN2-1</strain>
    </source>
</reference>
<name>A0AA42CEP9_9PROT</name>
<dbReference type="InterPro" id="IPR046450">
    <property type="entry name" value="PA_dom_sf"/>
</dbReference>
<dbReference type="Proteomes" id="UP001165679">
    <property type="component" value="Unassembled WGS sequence"/>
</dbReference>
<sequence length="566" mass="60990">MPDPTLVSLVESVSAPAMMAHLREFARWVKLSGTAEEMESLRYVRARLDEYGFRTQMLLHDAYISLPGPARVTVDGSALKALTHSHSQASPAGGVSGPLVDVGEGTAADFAGRDLRGCIVLAEGIANPAVARRASLAGAAGQLHISPHHHLHEMCISPVWGSPSAETLAEMPTTVACTVSHADGMALRERLARGEQPGVVLHAEVDTGWRKTPILVAEMDGPDGGADEPFVLFSGHHDTWYFGVMDNGAANATMLETARLCASRRGEWARGLRLCFWSGHSHGRYSGSTWYVDEHWDELERRCVAHVNVDSTGGMGATVLENAAAVSELTPLAAEAIRERTGHQYLSKRKSRSSDDSFPGIGIPSMFGALSEQPPGPVKMRNSLGWWWHTPEDTIDKLDEAFLVRDTKVFVHVVWKLLSDAVLPLDYATHARALLAELAGIGAALGGRFALETLVQGAEALRDKAEAVAARAEAAGPEETARINRAIMHVSRALVPVDYSRGDRFAHDPALPQPPWPALQPVRDLAATAPGSDAAQFQTVSAMRARNRVAFALRQANEALDSVLHD</sequence>
<accession>A0AA42CEP9</accession>
<reference evidence="2" key="2">
    <citation type="submission" date="2022-10" db="EMBL/GenBank/DDBJ databases">
        <authorList>
            <person name="Trinh H.N."/>
        </authorList>
    </citation>
    <scope>NUCLEOTIDE SEQUENCE</scope>
    <source>
        <strain evidence="2">RN2-1</strain>
    </source>
</reference>
<dbReference type="Pfam" id="PF04389">
    <property type="entry name" value="Peptidase_M28"/>
    <property type="match status" value="1"/>
</dbReference>
<feature type="domain" description="Peptidase M28" evidence="1">
    <location>
        <begin position="217"/>
        <end position="411"/>
    </location>
</feature>
<protein>
    <submittedName>
        <fullName evidence="2">M28 family metallopeptidase</fullName>
    </submittedName>
</protein>
<dbReference type="Gene3D" id="3.50.30.30">
    <property type="match status" value="1"/>
</dbReference>
<evidence type="ECO:0000313" key="2">
    <source>
        <dbReference type="EMBL" id="MCW3475564.1"/>
    </source>
</evidence>
<organism evidence="2 3">
    <name type="scientific">Limobrevibacterium gyesilva</name>
    <dbReference type="NCBI Taxonomy" id="2991712"/>
    <lineage>
        <taxon>Bacteria</taxon>
        <taxon>Pseudomonadati</taxon>
        <taxon>Pseudomonadota</taxon>
        <taxon>Alphaproteobacteria</taxon>
        <taxon>Acetobacterales</taxon>
        <taxon>Acetobacteraceae</taxon>
        <taxon>Limobrevibacterium</taxon>
    </lineage>
</organism>